<feature type="domain" description="CobW C-terminal" evidence="7">
    <location>
        <begin position="231"/>
        <end position="319"/>
    </location>
</feature>
<comment type="similarity">
    <text evidence="4">Belongs to the SIMIBI class G3E GTPase family. ZNG1 subfamily.</text>
</comment>
<feature type="region of interest" description="Disordered" evidence="6">
    <location>
        <begin position="340"/>
        <end position="365"/>
    </location>
</feature>
<dbReference type="SUPFAM" id="SSF52540">
    <property type="entry name" value="P-loop containing nucleoside triphosphate hydrolases"/>
    <property type="match status" value="1"/>
</dbReference>
<keyword evidence="1" id="KW-0547">Nucleotide-binding</keyword>
<dbReference type="GO" id="GO:0016787">
    <property type="term" value="F:hydrolase activity"/>
    <property type="evidence" value="ECO:0007669"/>
    <property type="project" value="UniProtKB-KW"/>
</dbReference>
<sequence>MTTSRIPVVVLAGFLGAGKTTLLNHLLRNREGVRIGAVVNDFGSIPVDAMLVAGQVDAMASFDNGCLCCAVDTEDLDAALDRLADPAARIDLIVVEASGLAEPPSLVRMILASGDRRIVYGGLVQVVDAAEPDGTRHPGAADLVVLNKTDRVPEAEWRAQLAALTDLAAGAPVVPAAGGRVDPGLFFDRDAARAGLGVPDAGFRQLSFADLAHDDEDDEADAGHDHPHTAYDSVAFTSETPLDPRPLMRFLDTRPTGLYRVKGFVTLAAGPRPERYQLHAVGRFLRFYPAADADSTTRLVLIGAGIDPEALRKELAGCVAAGPAGADPARNGMWEVLRYVDDPEDVTEPEPEPETEPGGEPPAVD</sequence>
<keyword evidence="9" id="KW-1185">Reference proteome</keyword>
<comment type="caution">
    <text evidence="8">The sequence shown here is derived from an EMBL/GenBank/DDBJ whole genome shotgun (WGS) entry which is preliminary data.</text>
</comment>
<dbReference type="RefSeq" id="WP_132816162.1">
    <property type="nucleotide sequence ID" value="NZ_SMKI01000016.1"/>
</dbReference>
<dbReference type="InterPro" id="IPR003495">
    <property type="entry name" value="CobW/HypB/UreG_nucleotide-bd"/>
</dbReference>
<dbReference type="InterPro" id="IPR027417">
    <property type="entry name" value="P-loop_NTPase"/>
</dbReference>
<evidence type="ECO:0000256" key="5">
    <source>
        <dbReference type="ARBA" id="ARBA00049117"/>
    </source>
</evidence>
<dbReference type="AlphaFoldDB" id="A0A4R4TU17"/>
<gene>
    <name evidence="8" type="ORF">E1283_02720</name>
</gene>
<dbReference type="PANTHER" id="PTHR13748">
    <property type="entry name" value="COBW-RELATED"/>
    <property type="match status" value="1"/>
</dbReference>
<keyword evidence="3" id="KW-0143">Chaperone</keyword>
<evidence type="ECO:0000259" key="7">
    <source>
        <dbReference type="SMART" id="SM00833"/>
    </source>
</evidence>
<dbReference type="CDD" id="cd03112">
    <property type="entry name" value="CobW-like"/>
    <property type="match status" value="1"/>
</dbReference>
<dbReference type="PANTHER" id="PTHR13748:SF62">
    <property type="entry name" value="COBW DOMAIN-CONTAINING PROTEIN"/>
    <property type="match status" value="1"/>
</dbReference>
<dbReference type="OrthoDB" id="9808822at2"/>
<dbReference type="GO" id="GO:0005737">
    <property type="term" value="C:cytoplasm"/>
    <property type="evidence" value="ECO:0007669"/>
    <property type="project" value="TreeGrafter"/>
</dbReference>
<organism evidence="8 9">
    <name type="scientific">Streptomyces hainanensis</name>
    <dbReference type="NCBI Taxonomy" id="402648"/>
    <lineage>
        <taxon>Bacteria</taxon>
        <taxon>Bacillati</taxon>
        <taxon>Actinomycetota</taxon>
        <taxon>Actinomycetes</taxon>
        <taxon>Kitasatosporales</taxon>
        <taxon>Streptomycetaceae</taxon>
        <taxon>Streptomyces</taxon>
    </lineage>
</organism>
<dbReference type="EMBL" id="SMKI01000016">
    <property type="protein sequence ID" value="TDC79474.1"/>
    <property type="molecule type" value="Genomic_DNA"/>
</dbReference>
<keyword evidence="2" id="KW-0378">Hydrolase</keyword>
<feature type="compositionally biased region" description="Acidic residues" evidence="6">
    <location>
        <begin position="342"/>
        <end position="357"/>
    </location>
</feature>
<evidence type="ECO:0000256" key="6">
    <source>
        <dbReference type="SAM" id="MobiDB-lite"/>
    </source>
</evidence>
<dbReference type="GO" id="GO:0000166">
    <property type="term" value="F:nucleotide binding"/>
    <property type="evidence" value="ECO:0007669"/>
    <property type="project" value="UniProtKB-KW"/>
</dbReference>
<dbReference type="Pfam" id="PF07683">
    <property type="entry name" value="CobW_C"/>
    <property type="match status" value="1"/>
</dbReference>
<dbReference type="InterPro" id="IPR036627">
    <property type="entry name" value="CobW-likC_sf"/>
</dbReference>
<protein>
    <submittedName>
        <fullName evidence="8">GTP-binding protein</fullName>
    </submittedName>
</protein>
<name>A0A4R4TU17_9ACTN</name>
<dbReference type="SMART" id="SM00833">
    <property type="entry name" value="CobW_C"/>
    <property type="match status" value="1"/>
</dbReference>
<feature type="region of interest" description="Disordered" evidence="6">
    <location>
        <begin position="216"/>
        <end position="237"/>
    </location>
</feature>
<reference evidence="8 9" key="1">
    <citation type="submission" date="2019-03" db="EMBL/GenBank/DDBJ databases">
        <title>Draft genome sequences of novel Actinobacteria.</title>
        <authorList>
            <person name="Sahin N."/>
            <person name="Ay H."/>
            <person name="Saygin H."/>
        </authorList>
    </citation>
    <scope>NUCLEOTIDE SEQUENCE [LARGE SCALE GENOMIC DNA]</scope>
    <source>
        <strain evidence="8 9">DSM 41900</strain>
    </source>
</reference>
<evidence type="ECO:0000256" key="1">
    <source>
        <dbReference type="ARBA" id="ARBA00022741"/>
    </source>
</evidence>
<dbReference type="InterPro" id="IPR051316">
    <property type="entry name" value="Zinc-reg_GTPase_activator"/>
</dbReference>
<dbReference type="Pfam" id="PF02492">
    <property type="entry name" value="cobW"/>
    <property type="match status" value="1"/>
</dbReference>
<dbReference type="Gene3D" id="3.30.1220.10">
    <property type="entry name" value="CobW-like, C-terminal domain"/>
    <property type="match status" value="1"/>
</dbReference>
<evidence type="ECO:0000313" key="9">
    <source>
        <dbReference type="Proteomes" id="UP000295345"/>
    </source>
</evidence>
<dbReference type="Gene3D" id="3.40.50.300">
    <property type="entry name" value="P-loop containing nucleotide triphosphate hydrolases"/>
    <property type="match status" value="1"/>
</dbReference>
<dbReference type="Proteomes" id="UP000295345">
    <property type="component" value="Unassembled WGS sequence"/>
</dbReference>
<evidence type="ECO:0000313" key="8">
    <source>
        <dbReference type="EMBL" id="TDC79474.1"/>
    </source>
</evidence>
<evidence type="ECO:0000256" key="4">
    <source>
        <dbReference type="ARBA" id="ARBA00034320"/>
    </source>
</evidence>
<evidence type="ECO:0000256" key="2">
    <source>
        <dbReference type="ARBA" id="ARBA00022801"/>
    </source>
</evidence>
<dbReference type="SUPFAM" id="SSF90002">
    <property type="entry name" value="Hypothetical protein YjiA, C-terminal domain"/>
    <property type="match status" value="1"/>
</dbReference>
<dbReference type="InterPro" id="IPR011629">
    <property type="entry name" value="CobW-like_C"/>
</dbReference>
<accession>A0A4R4TU17</accession>
<proteinExistence type="inferred from homology"/>
<comment type="catalytic activity">
    <reaction evidence="5">
        <text>GTP + H2O = GDP + phosphate + H(+)</text>
        <dbReference type="Rhea" id="RHEA:19669"/>
        <dbReference type="ChEBI" id="CHEBI:15377"/>
        <dbReference type="ChEBI" id="CHEBI:15378"/>
        <dbReference type="ChEBI" id="CHEBI:37565"/>
        <dbReference type="ChEBI" id="CHEBI:43474"/>
        <dbReference type="ChEBI" id="CHEBI:58189"/>
    </reaction>
    <physiologicalReaction direction="left-to-right" evidence="5">
        <dbReference type="Rhea" id="RHEA:19670"/>
    </physiologicalReaction>
</comment>
<evidence type="ECO:0000256" key="3">
    <source>
        <dbReference type="ARBA" id="ARBA00023186"/>
    </source>
</evidence>